<dbReference type="SUPFAM" id="SSF50341">
    <property type="entry name" value="CheW-like"/>
    <property type="match status" value="1"/>
</dbReference>
<dbReference type="AlphaFoldDB" id="A0A2S4JFZ2"/>
<accession>A0A2S4JFZ2</accession>
<dbReference type="InterPro" id="IPR036061">
    <property type="entry name" value="CheW-like_dom_sf"/>
</dbReference>
<protein>
    <submittedName>
        <fullName evidence="3">Chemotaxis protein CheW</fullName>
    </submittedName>
</protein>
<sequence length="190" mass="20865">MQQIRENSDRGDSVDSAGSVGERAKEAPSGETAREVQLLTFTVAGEQYGVEVDRVREVLELPRIVKVPKTLEYVRGIINLRGTVVPVIDLKQKFGMDRTEETIDTAIIVMEVTVQGEVAILGALTDSVQEVIDLPSGCIEPAPKFGTALENSFIQGMGKRNDEFIIILDIDKVFSVQEICRLNESAEEAN</sequence>
<comment type="caution">
    <text evidence="3">The sequence shown here is derived from an EMBL/GenBank/DDBJ whole genome shotgun (WGS) entry which is preliminary data.</text>
</comment>
<dbReference type="RefSeq" id="WP_018527207.1">
    <property type="nucleotide sequence ID" value="NZ_LPWH01000122.1"/>
</dbReference>
<evidence type="ECO:0000256" key="1">
    <source>
        <dbReference type="SAM" id="MobiDB-lite"/>
    </source>
</evidence>
<name>A0A2S4JFZ2_9SPIO</name>
<feature type="compositionally biased region" description="Basic and acidic residues" evidence="1">
    <location>
        <begin position="22"/>
        <end position="31"/>
    </location>
</feature>
<proteinExistence type="predicted"/>
<reference evidence="4" key="1">
    <citation type="submission" date="2015-12" db="EMBL/GenBank/DDBJ databases">
        <authorList>
            <person name="Lodha T.D."/>
            <person name="Chintalapati S."/>
            <person name="Chintalapati V.R."/>
            <person name="Sravanthi T."/>
        </authorList>
    </citation>
    <scope>NUCLEOTIDE SEQUENCE [LARGE SCALE GENOMIC DNA]</scope>
    <source>
        <strain evidence="4">JC133</strain>
    </source>
</reference>
<feature type="compositionally biased region" description="Basic and acidic residues" evidence="1">
    <location>
        <begin position="1"/>
        <end position="13"/>
    </location>
</feature>
<dbReference type="OrthoDB" id="9794382at2"/>
<keyword evidence="4" id="KW-1185">Reference proteome</keyword>
<gene>
    <name evidence="3" type="ORF">AU468_12720</name>
</gene>
<dbReference type="PANTHER" id="PTHR22617">
    <property type="entry name" value="CHEMOTAXIS SENSOR HISTIDINE KINASE-RELATED"/>
    <property type="match status" value="1"/>
</dbReference>
<evidence type="ECO:0000313" key="4">
    <source>
        <dbReference type="Proteomes" id="UP000237350"/>
    </source>
</evidence>
<evidence type="ECO:0000313" key="3">
    <source>
        <dbReference type="EMBL" id="POQ98451.1"/>
    </source>
</evidence>
<feature type="domain" description="CheW-like" evidence="2">
    <location>
        <begin position="35"/>
        <end position="179"/>
    </location>
</feature>
<feature type="region of interest" description="Disordered" evidence="1">
    <location>
        <begin position="1"/>
        <end position="31"/>
    </location>
</feature>
<dbReference type="GO" id="GO:0007165">
    <property type="term" value="P:signal transduction"/>
    <property type="evidence" value="ECO:0007669"/>
    <property type="project" value="InterPro"/>
</dbReference>
<dbReference type="CDD" id="cd00732">
    <property type="entry name" value="CheW"/>
    <property type="match status" value="1"/>
</dbReference>
<evidence type="ECO:0000259" key="2">
    <source>
        <dbReference type="PROSITE" id="PS50851"/>
    </source>
</evidence>
<dbReference type="InterPro" id="IPR039315">
    <property type="entry name" value="CheW"/>
</dbReference>
<dbReference type="GO" id="GO:0005829">
    <property type="term" value="C:cytosol"/>
    <property type="evidence" value="ECO:0007669"/>
    <property type="project" value="TreeGrafter"/>
</dbReference>
<dbReference type="GO" id="GO:0006935">
    <property type="term" value="P:chemotaxis"/>
    <property type="evidence" value="ECO:0007669"/>
    <property type="project" value="InterPro"/>
</dbReference>
<dbReference type="Pfam" id="PF01584">
    <property type="entry name" value="CheW"/>
    <property type="match status" value="1"/>
</dbReference>
<dbReference type="PANTHER" id="PTHR22617:SF41">
    <property type="entry name" value="CHEMOTAXIS SIGNAL TRANSDUCTION SYSTEM ADAPTOR PROTEIN CHEW"/>
    <property type="match status" value="1"/>
</dbReference>
<organism evidence="3 4">
    <name type="scientific">Alkalispirochaeta sphaeroplastigenens</name>
    <dbReference type="NCBI Taxonomy" id="1187066"/>
    <lineage>
        <taxon>Bacteria</taxon>
        <taxon>Pseudomonadati</taxon>
        <taxon>Spirochaetota</taxon>
        <taxon>Spirochaetia</taxon>
        <taxon>Spirochaetales</taxon>
        <taxon>Spirochaetaceae</taxon>
        <taxon>Alkalispirochaeta</taxon>
    </lineage>
</organism>
<dbReference type="InterPro" id="IPR002545">
    <property type="entry name" value="CheW-lke_dom"/>
</dbReference>
<dbReference type="EMBL" id="LPWH01000122">
    <property type="protein sequence ID" value="POQ98451.1"/>
    <property type="molecule type" value="Genomic_DNA"/>
</dbReference>
<dbReference type="Gene3D" id="2.40.50.180">
    <property type="entry name" value="CheA-289, Domain 4"/>
    <property type="match status" value="1"/>
</dbReference>
<dbReference type="PROSITE" id="PS50851">
    <property type="entry name" value="CHEW"/>
    <property type="match status" value="1"/>
</dbReference>
<dbReference type="Gene3D" id="2.30.30.40">
    <property type="entry name" value="SH3 Domains"/>
    <property type="match status" value="1"/>
</dbReference>
<dbReference type="SMART" id="SM00260">
    <property type="entry name" value="CheW"/>
    <property type="match status" value="1"/>
</dbReference>
<dbReference type="Proteomes" id="UP000237350">
    <property type="component" value="Unassembled WGS sequence"/>
</dbReference>